<evidence type="ECO:0000256" key="1">
    <source>
        <dbReference type="SAM" id="MobiDB-lite"/>
    </source>
</evidence>
<feature type="transmembrane region" description="Helical" evidence="2">
    <location>
        <begin position="6"/>
        <end position="22"/>
    </location>
</feature>
<feature type="transmembrane region" description="Helical" evidence="2">
    <location>
        <begin position="99"/>
        <end position="117"/>
    </location>
</feature>
<evidence type="ECO:0000256" key="2">
    <source>
        <dbReference type="SAM" id="Phobius"/>
    </source>
</evidence>
<name>A0A426ZWF0_ENSVE</name>
<sequence length="124" mass="14495">MKCQMTLHLSSFIAIIFDMLICKKKKEKKKRRGLRGREKEEEGEDDDNLDFFSCHAIRRLRAISSPRAGRRNVSPHGENERVCPVHTARYWVPYHTERMLARTGLAILAYMLLFTPLSSMNLMK</sequence>
<gene>
    <name evidence="3" type="ORF">B296_00011399</name>
</gene>
<dbReference type="EMBL" id="AMZH03004743">
    <property type="protein sequence ID" value="RRT68287.1"/>
    <property type="molecule type" value="Genomic_DNA"/>
</dbReference>
<accession>A0A426ZWF0</accession>
<keyword evidence="2" id="KW-1133">Transmembrane helix</keyword>
<feature type="region of interest" description="Disordered" evidence="1">
    <location>
        <begin position="26"/>
        <end position="47"/>
    </location>
</feature>
<reference evidence="3 4" key="1">
    <citation type="journal article" date="2014" name="Agronomy (Basel)">
        <title>A Draft Genome Sequence for Ensete ventricosum, the Drought-Tolerant Tree Against Hunger.</title>
        <authorList>
            <person name="Harrison J."/>
            <person name="Moore K.A."/>
            <person name="Paszkiewicz K."/>
            <person name="Jones T."/>
            <person name="Grant M."/>
            <person name="Ambacheew D."/>
            <person name="Muzemil S."/>
            <person name="Studholme D.J."/>
        </authorList>
    </citation>
    <scope>NUCLEOTIDE SEQUENCE [LARGE SCALE GENOMIC DNA]</scope>
</reference>
<dbReference type="AlphaFoldDB" id="A0A426ZWF0"/>
<evidence type="ECO:0000313" key="3">
    <source>
        <dbReference type="EMBL" id="RRT68287.1"/>
    </source>
</evidence>
<protein>
    <submittedName>
        <fullName evidence="3">Uncharacterized protein</fullName>
    </submittedName>
</protein>
<organism evidence="3 4">
    <name type="scientific">Ensete ventricosum</name>
    <name type="common">Abyssinian banana</name>
    <name type="synonym">Musa ensete</name>
    <dbReference type="NCBI Taxonomy" id="4639"/>
    <lineage>
        <taxon>Eukaryota</taxon>
        <taxon>Viridiplantae</taxon>
        <taxon>Streptophyta</taxon>
        <taxon>Embryophyta</taxon>
        <taxon>Tracheophyta</taxon>
        <taxon>Spermatophyta</taxon>
        <taxon>Magnoliopsida</taxon>
        <taxon>Liliopsida</taxon>
        <taxon>Zingiberales</taxon>
        <taxon>Musaceae</taxon>
        <taxon>Ensete</taxon>
    </lineage>
</organism>
<comment type="caution">
    <text evidence="3">The sequence shown here is derived from an EMBL/GenBank/DDBJ whole genome shotgun (WGS) entry which is preliminary data.</text>
</comment>
<keyword evidence="2" id="KW-0812">Transmembrane</keyword>
<keyword evidence="2" id="KW-0472">Membrane</keyword>
<proteinExistence type="predicted"/>
<evidence type="ECO:0000313" key="4">
    <source>
        <dbReference type="Proteomes" id="UP000287651"/>
    </source>
</evidence>
<dbReference type="Proteomes" id="UP000287651">
    <property type="component" value="Unassembled WGS sequence"/>
</dbReference>